<dbReference type="EMBL" id="JAKEVZ010000006">
    <property type="protein sequence ID" value="MCF1751211.1"/>
    <property type="molecule type" value="Genomic_DNA"/>
</dbReference>
<proteinExistence type="predicted"/>
<feature type="signal peptide" evidence="1">
    <location>
        <begin position="1"/>
        <end position="22"/>
    </location>
</feature>
<dbReference type="RefSeq" id="WP_234861246.1">
    <property type="nucleotide sequence ID" value="NZ_JAKEVZ010000006.1"/>
</dbReference>
<accession>A0ABS9BT00</accession>
<dbReference type="PROSITE" id="PS51257">
    <property type="entry name" value="PROKAR_LIPOPROTEIN"/>
    <property type="match status" value="1"/>
</dbReference>
<evidence type="ECO:0000313" key="2">
    <source>
        <dbReference type="EMBL" id="MCF1751211.1"/>
    </source>
</evidence>
<comment type="caution">
    <text evidence="2">The sequence shown here is derived from an EMBL/GenBank/DDBJ whole genome shotgun (WGS) entry which is preliminary data.</text>
</comment>
<feature type="chain" id="PRO_5045601435" evidence="1">
    <location>
        <begin position="23"/>
        <end position="166"/>
    </location>
</feature>
<dbReference type="Proteomes" id="UP001201449">
    <property type="component" value="Unassembled WGS sequence"/>
</dbReference>
<name>A0ABS9BT00_9BACT</name>
<keyword evidence="3" id="KW-1185">Reference proteome</keyword>
<keyword evidence="1" id="KW-0732">Signal</keyword>
<evidence type="ECO:0000313" key="3">
    <source>
        <dbReference type="Proteomes" id="UP001201449"/>
    </source>
</evidence>
<organism evidence="2 3">
    <name type="scientific">Mariniradius sediminis</name>
    <dbReference type="NCBI Taxonomy" id="2909237"/>
    <lineage>
        <taxon>Bacteria</taxon>
        <taxon>Pseudomonadati</taxon>
        <taxon>Bacteroidota</taxon>
        <taxon>Cytophagia</taxon>
        <taxon>Cytophagales</taxon>
        <taxon>Cyclobacteriaceae</taxon>
        <taxon>Mariniradius</taxon>
    </lineage>
</organism>
<reference evidence="2 3" key="1">
    <citation type="submission" date="2022-01" db="EMBL/GenBank/DDBJ databases">
        <title>Mariniradius saccharolyticus sp. nov., isolated from sediment of a river.</title>
        <authorList>
            <person name="Liu H."/>
        </authorList>
    </citation>
    <scope>NUCLEOTIDE SEQUENCE [LARGE SCALE GENOMIC DNA]</scope>
    <source>
        <strain evidence="2 3">RY-2</strain>
    </source>
</reference>
<gene>
    <name evidence="2" type="ORF">L0U89_09020</name>
</gene>
<evidence type="ECO:0000256" key="1">
    <source>
        <dbReference type="SAM" id="SignalP"/>
    </source>
</evidence>
<protein>
    <submittedName>
        <fullName evidence="2">Uncharacterized protein</fullName>
    </submittedName>
</protein>
<sequence length="166" mass="18900">MKTSYFIFFILFSVIQNSLAQACDCFKSIDKDYFPSLLCLFGGDESSFCYVEKMAGNLYLEKGTYIFNGDSIFLTINKVEEGFVKKNNRNAVFLANSVISAHSSELSKEGNFVMQGVANDREYDFKTGLIKRKAIIFLNENGYPYLKLKRTKCRPESLMCNICLCP</sequence>